<protein>
    <recommendedName>
        <fullName evidence="7">Lipase</fullName>
    </recommendedName>
</protein>
<keyword evidence="5" id="KW-0443">Lipid metabolism</keyword>
<proteinExistence type="inferred from homology"/>
<dbReference type="EMBL" id="JBEHCU010004961">
    <property type="protein sequence ID" value="KAL1401370.1"/>
    <property type="molecule type" value="Genomic_DNA"/>
</dbReference>
<evidence type="ECO:0000256" key="6">
    <source>
        <dbReference type="ARBA" id="ARBA00023180"/>
    </source>
</evidence>
<feature type="domain" description="Partial AB-hydrolase lipase" evidence="10">
    <location>
        <begin position="50"/>
        <end position="108"/>
    </location>
</feature>
<evidence type="ECO:0000259" key="10">
    <source>
        <dbReference type="Pfam" id="PF04083"/>
    </source>
</evidence>
<organism evidence="11 12">
    <name type="scientific">Culex pipiens pipiens</name>
    <name type="common">Northern house mosquito</name>
    <dbReference type="NCBI Taxonomy" id="38569"/>
    <lineage>
        <taxon>Eukaryota</taxon>
        <taxon>Metazoa</taxon>
        <taxon>Ecdysozoa</taxon>
        <taxon>Arthropoda</taxon>
        <taxon>Hexapoda</taxon>
        <taxon>Insecta</taxon>
        <taxon>Pterygota</taxon>
        <taxon>Neoptera</taxon>
        <taxon>Endopterygota</taxon>
        <taxon>Diptera</taxon>
        <taxon>Nematocera</taxon>
        <taxon>Culicoidea</taxon>
        <taxon>Culicidae</taxon>
        <taxon>Culicinae</taxon>
        <taxon>Culicini</taxon>
        <taxon>Culex</taxon>
        <taxon>Culex</taxon>
    </lineage>
</organism>
<dbReference type="PANTHER" id="PTHR11005">
    <property type="entry name" value="LYSOSOMAL ACID LIPASE-RELATED"/>
    <property type="match status" value="1"/>
</dbReference>
<evidence type="ECO:0000256" key="2">
    <source>
        <dbReference type="ARBA" id="ARBA00022729"/>
    </source>
</evidence>
<evidence type="ECO:0000256" key="8">
    <source>
        <dbReference type="PIRSR" id="PIRSR000862-1"/>
    </source>
</evidence>
<dbReference type="GO" id="GO:0016787">
    <property type="term" value="F:hydrolase activity"/>
    <property type="evidence" value="ECO:0007669"/>
    <property type="project" value="UniProtKB-KW"/>
</dbReference>
<keyword evidence="3 7" id="KW-0378">Hydrolase</keyword>
<keyword evidence="6" id="KW-0325">Glycoprotein</keyword>
<dbReference type="Gene3D" id="3.40.50.1820">
    <property type="entry name" value="alpha/beta hydrolase"/>
    <property type="match status" value="1"/>
</dbReference>
<feature type="active site" description="Charge relay system" evidence="8">
    <location>
        <position position="378"/>
    </location>
</feature>
<dbReference type="FunFam" id="3.40.50.1820:FF:000057">
    <property type="entry name" value="Lipase"/>
    <property type="match status" value="1"/>
</dbReference>
<evidence type="ECO:0000256" key="5">
    <source>
        <dbReference type="ARBA" id="ARBA00023098"/>
    </source>
</evidence>
<evidence type="ECO:0000313" key="11">
    <source>
        <dbReference type="EMBL" id="KAL1401370.1"/>
    </source>
</evidence>
<dbReference type="InterPro" id="IPR025483">
    <property type="entry name" value="Lipase_euk"/>
</dbReference>
<evidence type="ECO:0000256" key="4">
    <source>
        <dbReference type="ARBA" id="ARBA00022963"/>
    </source>
</evidence>
<reference evidence="11 12" key="1">
    <citation type="submission" date="2024-05" db="EMBL/GenBank/DDBJ databases">
        <title>Culex pipiens pipiens assembly and annotation.</title>
        <authorList>
            <person name="Alout H."/>
            <person name="Durand T."/>
        </authorList>
    </citation>
    <scope>NUCLEOTIDE SEQUENCE [LARGE SCALE GENOMIC DNA]</scope>
    <source>
        <strain evidence="11">HA-2024</strain>
        <tissue evidence="11">Whole body</tissue>
    </source>
</reference>
<dbReference type="AlphaFoldDB" id="A0ABD1DNW9"/>
<evidence type="ECO:0000256" key="3">
    <source>
        <dbReference type="ARBA" id="ARBA00022801"/>
    </source>
</evidence>
<comment type="caution">
    <text evidence="11">The sequence shown here is derived from an EMBL/GenBank/DDBJ whole genome shotgun (WGS) entry which is preliminary data.</text>
</comment>
<sequence length="401" mass="45646">MQRRSITPTLFLVAAIFSRPILPLLFRADCVCDPLNAFLDSLPLNRERTDQLLTLDGYQGRSYRVVTADGYVLKLYRIWRDQPPSPNSTQEAILLMHGILNSSADWLVLGPGKSLAYQLVDRGFDVWIANSRSSLNSHQHEKLCTCSKEFWDYSWHEIGYYDLAATIDKVLEKSQQPKLRLIVFSEGGGAGLVLLSTRPEYNDKLSSLEAMAPGAMVSNTWYRFLAGPLAKIPKVFKSLYALYSTNQVTVQACEREKIACTNVYYQIVAGESAGMNRSVVDRLYQSLPAGASMKEVQHYIQVIWSKRFAPYDYGWERNMELYGSKVPPEYPLDRITVPVNFHYGLADKIVDATGVEWVAAKLINSARVRMRAYDRLQHSDFIFGDAAHQLVYNEVIRWIME</sequence>
<gene>
    <name evidence="11" type="ORF">pipiens_006655</name>
</gene>
<dbReference type="InterPro" id="IPR029058">
    <property type="entry name" value="AB_hydrolase_fold"/>
</dbReference>
<feature type="signal peptide" evidence="9">
    <location>
        <begin position="1"/>
        <end position="23"/>
    </location>
</feature>
<evidence type="ECO:0000313" key="12">
    <source>
        <dbReference type="Proteomes" id="UP001562425"/>
    </source>
</evidence>
<evidence type="ECO:0000256" key="1">
    <source>
        <dbReference type="ARBA" id="ARBA00010701"/>
    </source>
</evidence>
<dbReference type="SUPFAM" id="SSF53474">
    <property type="entry name" value="alpha/beta-Hydrolases"/>
    <property type="match status" value="1"/>
</dbReference>
<name>A0ABD1DNW9_CULPP</name>
<keyword evidence="2 9" id="KW-0732">Signal</keyword>
<dbReference type="Proteomes" id="UP001562425">
    <property type="component" value="Unassembled WGS sequence"/>
</dbReference>
<feature type="active site" description="Nucleophile" evidence="8">
    <location>
        <position position="185"/>
    </location>
</feature>
<feature type="chain" id="PRO_5044823389" description="Lipase" evidence="9">
    <location>
        <begin position="24"/>
        <end position="401"/>
    </location>
</feature>
<evidence type="ECO:0000256" key="7">
    <source>
        <dbReference type="PIRNR" id="PIRNR000862"/>
    </source>
</evidence>
<comment type="similarity">
    <text evidence="1 7">Belongs to the AB hydrolase superfamily. Lipase family.</text>
</comment>
<dbReference type="GO" id="GO:0016042">
    <property type="term" value="P:lipid catabolic process"/>
    <property type="evidence" value="ECO:0007669"/>
    <property type="project" value="UniProtKB-KW"/>
</dbReference>
<keyword evidence="4 7" id="KW-0442">Lipid degradation</keyword>
<evidence type="ECO:0000256" key="9">
    <source>
        <dbReference type="SAM" id="SignalP"/>
    </source>
</evidence>
<feature type="active site" description="Charge relay system" evidence="8">
    <location>
        <position position="347"/>
    </location>
</feature>
<dbReference type="Pfam" id="PF04083">
    <property type="entry name" value="Abhydro_lipase"/>
    <property type="match status" value="1"/>
</dbReference>
<keyword evidence="12" id="KW-1185">Reference proteome</keyword>
<dbReference type="InterPro" id="IPR006693">
    <property type="entry name" value="AB_hydrolase_lipase"/>
</dbReference>
<dbReference type="PIRSF" id="PIRSF000862">
    <property type="entry name" value="Steryl_ester_lip"/>
    <property type="match status" value="1"/>
</dbReference>
<accession>A0ABD1DNW9</accession>